<sequence>MVCNNCPPQMWSRCNNCGTSGCGCRGSGSGQQYGRGGPPQYGSWMQQQKMGNCMHGPMDRCGLGCGPMNTQGRGMGDGYWNNRCGPGCGPIMQSGGSGMGMGMGSWSKCGHGPNERCGPNCGSSGRY</sequence>
<dbReference type="AlphaFoldDB" id="A0A1D1V3R1"/>
<comment type="caution">
    <text evidence="1">The sequence shown here is derived from an EMBL/GenBank/DDBJ whole genome shotgun (WGS) entry which is preliminary data.</text>
</comment>
<evidence type="ECO:0000313" key="1">
    <source>
        <dbReference type="EMBL" id="GAU94287.1"/>
    </source>
</evidence>
<evidence type="ECO:0000313" key="2">
    <source>
        <dbReference type="Proteomes" id="UP000186922"/>
    </source>
</evidence>
<organism evidence="1 2">
    <name type="scientific">Ramazzottius varieornatus</name>
    <name type="common">Water bear</name>
    <name type="synonym">Tardigrade</name>
    <dbReference type="NCBI Taxonomy" id="947166"/>
    <lineage>
        <taxon>Eukaryota</taxon>
        <taxon>Metazoa</taxon>
        <taxon>Ecdysozoa</taxon>
        <taxon>Tardigrada</taxon>
        <taxon>Eutardigrada</taxon>
        <taxon>Parachela</taxon>
        <taxon>Hypsibioidea</taxon>
        <taxon>Ramazzottiidae</taxon>
        <taxon>Ramazzottius</taxon>
    </lineage>
</organism>
<keyword evidence="2" id="KW-1185">Reference proteome</keyword>
<protein>
    <submittedName>
        <fullName evidence="1">Uncharacterized protein</fullName>
    </submittedName>
</protein>
<dbReference type="EMBL" id="BDGG01000002">
    <property type="protein sequence ID" value="GAU94287.1"/>
    <property type="molecule type" value="Genomic_DNA"/>
</dbReference>
<dbReference type="Proteomes" id="UP000186922">
    <property type="component" value="Unassembled WGS sequence"/>
</dbReference>
<proteinExistence type="predicted"/>
<gene>
    <name evidence="1" type="primary">RvY_06088-1</name>
    <name evidence="1" type="synonym">RvY_06088.1</name>
    <name evidence="1" type="ORF">RvY_06088</name>
</gene>
<accession>A0A1D1V3R1</accession>
<reference evidence="1 2" key="1">
    <citation type="journal article" date="2016" name="Nat. Commun.">
        <title>Extremotolerant tardigrade genome and improved radiotolerance of human cultured cells by tardigrade-unique protein.</title>
        <authorList>
            <person name="Hashimoto T."/>
            <person name="Horikawa D.D."/>
            <person name="Saito Y."/>
            <person name="Kuwahara H."/>
            <person name="Kozuka-Hata H."/>
            <person name="Shin-I T."/>
            <person name="Minakuchi Y."/>
            <person name="Ohishi K."/>
            <person name="Motoyama A."/>
            <person name="Aizu T."/>
            <person name="Enomoto A."/>
            <person name="Kondo K."/>
            <person name="Tanaka S."/>
            <person name="Hara Y."/>
            <person name="Koshikawa S."/>
            <person name="Sagara H."/>
            <person name="Miura T."/>
            <person name="Yokobori S."/>
            <person name="Miyagawa K."/>
            <person name="Suzuki Y."/>
            <person name="Kubo T."/>
            <person name="Oyama M."/>
            <person name="Kohara Y."/>
            <person name="Fujiyama A."/>
            <person name="Arakawa K."/>
            <person name="Katayama T."/>
            <person name="Toyoda A."/>
            <person name="Kunieda T."/>
        </authorList>
    </citation>
    <scope>NUCLEOTIDE SEQUENCE [LARGE SCALE GENOMIC DNA]</scope>
    <source>
        <strain evidence="1 2">YOKOZUNA-1</strain>
    </source>
</reference>
<name>A0A1D1V3R1_RAMVA</name>